<gene>
    <name evidence="2" type="ORF">H4Q31_02965</name>
</gene>
<evidence type="ECO:0000256" key="1">
    <source>
        <dbReference type="SAM" id="MobiDB-lite"/>
    </source>
</evidence>
<name>A0A841T5X8_9BACL</name>
<dbReference type="Proteomes" id="UP000574133">
    <property type="component" value="Unassembled WGS sequence"/>
</dbReference>
<keyword evidence="3" id="KW-1185">Reference proteome</keyword>
<dbReference type="RefSeq" id="WP_185177570.1">
    <property type="nucleotide sequence ID" value="NZ_CBCSEP010000002.1"/>
</dbReference>
<evidence type="ECO:0000313" key="3">
    <source>
        <dbReference type="Proteomes" id="UP000574133"/>
    </source>
</evidence>
<comment type="caution">
    <text evidence="2">The sequence shown here is derived from an EMBL/GenBank/DDBJ whole genome shotgun (WGS) entry which is preliminary data.</text>
</comment>
<accession>A0A841T5X8</accession>
<feature type="region of interest" description="Disordered" evidence="1">
    <location>
        <begin position="1"/>
        <end position="76"/>
    </location>
</feature>
<proteinExistence type="predicted"/>
<feature type="compositionally biased region" description="Basic and acidic residues" evidence="1">
    <location>
        <begin position="50"/>
        <end position="69"/>
    </location>
</feature>
<evidence type="ECO:0000313" key="2">
    <source>
        <dbReference type="EMBL" id="MBB6676282.1"/>
    </source>
</evidence>
<reference evidence="2 3" key="1">
    <citation type="submission" date="2020-08" db="EMBL/GenBank/DDBJ databases">
        <title>Cohnella phylogeny.</title>
        <authorList>
            <person name="Dunlap C."/>
        </authorList>
    </citation>
    <scope>NUCLEOTIDE SEQUENCE [LARGE SCALE GENOMIC DNA]</scope>
    <source>
        <strain evidence="2 3">DSM 103658</strain>
    </source>
</reference>
<dbReference type="EMBL" id="JACJVN010000013">
    <property type="protein sequence ID" value="MBB6676282.1"/>
    <property type="molecule type" value="Genomic_DNA"/>
</dbReference>
<dbReference type="AlphaFoldDB" id="A0A841T5X8"/>
<protein>
    <submittedName>
        <fullName evidence="2">Uncharacterized protein</fullName>
    </submittedName>
</protein>
<organism evidence="2 3">
    <name type="scientific">Cohnella lubricantis</name>
    <dbReference type="NCBI Taxonomy" id="2163172"/>
    <lineage>
        <taxon>Bacteria</taxon>
        <taxon>Bacillati</taxon>
        <taxon>Bacillota</taxon>
        <taxon>Bacilli</taxon>
        <taxon>Bacillales</taxon>
        <taxon>Paenibacillaceae</taxon>
        <taxon>Cohnella</taxon>
    </lineage>
</organism>
<sequence length="76" mass="9056">MYFTKGRRRQYERLMQEKPGFNRIEVSEDETEEPQTRNKKPREAGQSNRVGERRKIATIQEKRMDDGRIETNGGQL</sequence>